<dbReference type="OrthoDB" id="417877at2759"/>
<dbReference type="RefSeq" id="XP_002499855.1">
    <property type="nucleotide sequence ID" value="XM_002499809.1"/>
</dbReference>
<name>C1DZG5_MICCC</name>
<gene>
    <name evidence="1" type="ORF">MICPUN_56546</name>
</gene>
<dbReference type="PANTHER" id="PTHR16128">
    <property type="entry name" value="FAD/NAD(P)-BINDING OXIDOREDUCTASE FAMILY PROTEIN"/>
    <property type="match status" value="1"/>
</dbReference>
<dbReference type="GeneID" id="8241049"/>
<dbReference type="InParanoid" id="C1DZG5"/>
<evidence type="ECO:0008006" key="3">
    <source>
        <dbReference type="Google" id="ProtNLM"/>
    </source>
</evidence>
<dbReference type="Proteomes" id="UP000002009">
    <property type="component" value="Chromosome 2"/>
</dbReference>
<accession>C1DZG5</accession>
<dbReference type="EMBL" id="CP001323">
    <property type="protein sequence ID" value="ACO61113.1"/>
    <property type="molecule type" value="Genomic_DNA"/>
</dbReference>
<dbReference type="PANTHER" id="PTHR16128:SF5">
    <property type="entry name" value="FAD_NAD(P)-BINDING OXIDOREDUCTASE FAMILY PROTEIN"/>
    <property type="match status" value="1"/>
</dbReference>
<dbReference type="eggNOG" id="ENOG502QQZY">
    <property type="taxonomic scope" value="Eukaryota"/>
</dbReference>
<dbReference type="InterPro" id="IPR036188">
    <property type="entry name" value="FAD/NAD-bd_sf"/>
</dbReference>
<dbReference type="AlphaFoldDB" id="C1DZG5"/>
<dbReference type="SUPFAM" id="SSF51905">
    <property type="entry name" value="FAD/NAD(P)-binding domain"/>
    <property type="match status" value="1"/>
</dbReference>
<proteinExistence type="predicted"/>
<reference evidence="1 2" key="1">
    <citation type="journal article" date="2009" name="Science">
        <title>Green evolution and dynamic adaptations revealed by genomes of the marine picoeukaryotes Micromonas.</title>
        <authorList>
            <person name="Worden A.Z."/>
            <person name="Lee J.H."/>
            <person name="Mock T."/>
            <person name="Rouze P."/>
            <person name="Simmons M.P."/>
            <person name="Aerts A.L."/>
            <person name="Allen A.E."/>
            <person name="Cuvelier M.L."/>
            <person name="Derelle E."/>
            <person name="Everett M.V."/>
            <person name="Foulon E."/>
            <person name="Grimwood J."/>
            <person name="Gundlach H."/>
            <person name="Henrissat B."/>
            <person name="Napoli C."/>
            <person name="McDonald S.M."/>
            <person name="Parker M.S."/>
            <person name="Rombauts S."/>
            <person name="Salamov A."/>
            <person name="Von Dassow P."/>
            <person name="Badger J.H."/>
            <person name="Coutinho P.M."/>
            <person name="Demir E."/>
            <person name="Dubchak I."/>
            <person name="Gentemann C."/>
            <person name="Eikrem W."/>
            <person name="Gready J.E."/>
            <person name="John U."/>
            <person name="Lanier W."/>
            <person name="Lindquist E.A."/>
            <person name="Lucas S."/>
            <person name="Mayer K.F."/>
            <person name="Moreau H."/>
            <person name="Not F."/>
            <person name="Otillar R."/>
            <person name="Panaud O."/>
            <person name="Pangilinan J."/>
            <person name="Paulsen I."/>
            <person name="Piegu B."/>
            <person name="Poliakov A."/>
            <person name="Robbens S."/>
            <person name="Schmutz J."/>
            <person name="Toulza E."/>
            <person name="Wyss T."/>
            <person name="Zelensky A."/>
            <person name="Zhou K."/>
            <person name="Armbrust E.V."/>
            <person name="Bhattacharya D."/>
            <person name="Goodenough U.W."/>
            <person name="Van de Peer Y."/>
            <person name="Grigoriev I.V."/>
        </authorList>
    </citation>
    <scope>NUCLEOTIDE SEQUENCE [LARGE SCALE GENOMIC DNA]</scope>
    <source>
        <strain evidence="2">RCC299 / NOUM17</strain>
    </source>
</reference>
<evidence type="ECO:0000313" key="2">
    <source>
        <dbReference type="Proteomes" id="UP000002009"/>
    </source>
</evidence>
<evidence type="ECO:0000313" key="1">
    <source>
        <dbReference type="EMBL" id="ACO61113.1"/>
    </source>
</evidence>
<protein>
    <recommendedName>
        <fullName evidence="3">Amine oxidase domain-containing protein</fullName>
    </recommendedName>
</protein>
<organism evidence="1 2">
    <name type="scientific">Micromonas commoda (strain RCC299 / NOUM17 / CCMP2709)</name>
    <name type="common">Picoplanktonic green alga</name>
    <dbReference type="NCBI Taxonomy" id="296587"/>
    <lineage>
        <taxon>Eukaryota</taxon>
        <taxon>Viridiplantae</taxon>
        <taxon>Chlorophyta</taxon>
        <taxon>Mamiellophyceae</taxon>
        <taxon>Mamiellales</taxon>
        <taxon>Mamiellaceae</taxon>
        <taxon>Micromonas</taxon>
    </lineage>
</organism>
<dbReference type="Gene3D" id="3.90.660.10">
    <property type="match status" value="1"/>
</dbReference>
<sequence>MASGDETRVAIVGGGVAGIACAQSLVANGFGKRVDIYDQGSRGPGGRTSSSRPVEVNGETMAFDHGAQFFTANDPKFKAVCEELKAKGYVARWDGVFGTLNAFDGVFIPKRRVETMGPPRQDFFKLLTADEVLVGVPTNQAICEGLRALAGDDVTAHWHTTVTGLDLDASGKTWSLSGVNKRRLDEGRAGSKEKRLSGRNAAVVVCDVMAAREGTPGTCAVRGLPERGDAANTWRAFAKVPERVGLFSCMLAFDASAPKPEFDAAVVTGSHTIGLLVRDSSKPGRVKRKDGLERWVAITTTKYAEETIASAPLTVDGEYNPQTAEYFAKIEPAIVAEARRVLGVACGDDDGEYPAPVHAKCQRWGAAYHSGAIGENYHGVPGTGGVCFFDMDAGFGMAGDFIQGPGVEAAWLSGEAAGRATVRKLKAKL</sequence>
<dbReference type="Gene3D" id="3.50.50.60">
    <property type="entry name" value="FAD/NAD(P)-binding domain"/>
    <property type="match status" value="1"/>
</dbReference>
<keyword evidence="2" id="KW-1185">Reference proteome</keyword>
<dbReference type="OMA" id="QVHRWRY"/>
<dbReference type="Pfam" id="PF13450">
    <property type="entry name" value="NAD_binding_8"/>
    <property type="match status" value="1"/>
</dbReference>
<dbReference type="KEGG" id="mis:MICPUN_56546"/>